<accession>A0A9E5MQF4</accession>
<evidence type="ECO:0000259" key="1">
    <source>
        <dbReference type="PROSITE" id="PS51729"/>
    </source>
</evidence>
<dbReference type="Proteomes" id="UP000787472">
    <property type="component" value="Unassembled WGS sequence"/>
</dbReference>
<comment type="caution">
    <text evidence="2">The sequence shown here is derived from an EMBL/GenBank/DDBJ whole genome shotgun (WGS) entry which is preliminary data.</text>
</comment>
<evidence type="ECO:0000313" key="3">
    <source>
        <dbReference type="Proteomes" id="UP000787472"/>
    </source>
</evidence>
<keyword evidence="3" id="KW-1185">Reference proteome</keyword>
<dbReference type="PANTHER" id="PTHR31435:SF9">
    <property type="entry name" value="PROTEIN NATD1"/>
    <property type="match status" value="1"/>
</dbReference>
<proteinExistence type="predicted"/>
<dbReference type="EMBL" id="JAAONZ010000032">
    <property type="protein sequence ID" value="NHO68459.1"/>
    <property type="molecule type" value="Genomic_DNA"/>
</dbReference>
<dbReference type="InterPro" id="IPR016181">
    <property type="entry name" value="Acyl_CoA_acyltransferase"/>
</dbReference>
<organism evidence="2 3">
    <name type="scientific">Pseudomaricurvus hydrocarbonicus</name>
    <dbReference type="NCBI Taxonomy" id="1470433"/>
    <lineage>
        <taxon>Bacteria</taxon>
        <taxon>Pseudomonadati</taxon>
        <taxon>Pseudomonadota</taxon>
        <taxon>Gammaproteobacteria</taxon>
        <taxon>Cellvibrionales</taxon>
        <taxon>Cellvibrionaceae</taxon>
        <taxon>Pseudomaricurvus</taxon>
    </lineage>
</organism>
<name>A0A9E5MQF4_9GAMM</name>
<dbReference type="PROSITE" id="PS51729">
    <property type="entry name" value="GNAT_YJDJ"/>
    <property type="match status" value="1"/>
</dbReference>
<gene>
    <name evidence="2" type="ORF">G8770_23140</name>
</gene>
<dbReference type="SUPFAM" id="SSF55729">
    <property type="entry name" value="Acyl-CoA N-acyltransferases (Nat)"/>
    <property type="match status" value="1"/>
</dbReference>
<feature type="domain" description="N-acetyltransferase" evidence="1">
    <location>
        <begin position="4"/>
        <end position="88"/>
    </location>
</feature>
<evidence type="ECO:0000313" key="2">
    <source>
        <dbReference type="EMBL" id="NHO68459.1"/>
    </source>
</evidence>
<dbReference type="InterPro" id="IPR031165">
    <property type="entry name" value="GNAT_YJDJ"/>
</dbReference>
<sequence>MVVQHQSKLHCFTANVNGSLAKLEYSINGDTVTFISTYVPFRLRGQGIAEQIVDTGLKWARQQGLNISTTCWYVEKFLNGELNHWDRA</sequence>
<dbReference type="InterPro" id="IPR045057">
    <property type="entry name" value="Gcn5-rel_NAT"/>
</dbReference>
<dbReference type="AlphaFoldDB" id="A0A9E5MQF4"/>
<dbReference type="Pfam" id="PF14542">
    <property type="entry name" value="Acetyltransf_CG"/>
    <property type="match status" value="1"/>
</dbReference>
<protein>
    <submittedName>
        <fullName evidence="2">N-acetyltransferase</fullName>
    </submittedName>
</protein>
<dbReference type="RefSeq" id="WP_167192425.1">
    <property type="nucleotide sequence ID" value="NZ_JAAONZ010000032.1"/>
</dbReference>
<reference evidence="2" key="1">
    <citation type="submission" date="2020-03" db="EMBL/GenBank/DDBJ databases">
        <authorList>
            <person name="Guo F."/>
        </authorList>
    </citation>
    <scope>NUCLEOTIDE SEQUENCE</scope>
    <source>
        <strain evidence="2">JCM 30134</strain>
    </source>
</reference>
<dbReference type="PANTHER" id="PTHR31435">
    <property type="entry name" value="PROTEIN NATD1"/>
    <property type="match status" value="1"/>
</dbReference>
<dbReference type="Gene3D" id="3.40.630.30">
    <property type="match status" value="1"/>
</dbReference>